<reference evidence="1" key="1">
    <citation type="submission" date="2005-10" db="EMBL/GenBank/DDBJ databases">
        <authorList>
            <person name="Loftus B.J."/>
            <person name="Nene V.M."/>
            <person name="Hannick L.I."/>
            <person name="Bidwell S."/>
            <person name="Haas B."/>
            <person name="Amedeo P."/>
            <person name="Orvis J."/>
            <person name="Wortman J.R."/>
            <person name="White O.R."/>
            <person name="Salzberg S."/>
            <person name="Shumway M."/>
            <person name="Koo H."/>
            <person name="Zhao Y."/>
            <person name="Holmes M."/>
            <person name="Miller J."/>
            <person name="Schatz M."/>
            <person name="Pop M."/>
            <person name="Pai G."/>
            <person name="Utterback T."/>
            <person name="Rogers Y.-H."/>
            <person name="Kravitz S."/>
            <person name="Fraser C.M."/>
        </authorList>
    </citation>
    <scope>NUCLEOTIDE SEQUENCE</scope>
    <source>
        <strain evidence="1">Liverpool</strain>
    </source>
</reference>
<organism evidence="1 2">
    <name type="scientific">Aedes aegypti</name>
    <name type="common">Yellowfever mosquito</name>
    <name type="synonym">Culex aegypti</name>
    <dbReference type="NCBI Taxonomy" id="7159"/>
    <lineage>
        <taxon>Eukaryota</taxon>
        <taxon>Metazoa</taxon>
        <taxon>Ecdysozoa</taxon>
        <taxon>Arthropoda</taxon>
        <taxon>Hexapoda</taxon>
        <taxon>Insecta</taxon>
        <taxon>Pterygota</taxon>
        <taxon>Neoptera</taxon>
        <taxon>Endopterygota</taxon>
        <taxon>Diptera</taxon>
        <taxon>Nematocera</taxon>
        <taxon>Culicoidea</taxon>
        <taxon>Culicidae</taxon>
        <taxon>Culicinae</taxon>
        <taxon>Aedini</taxon>
        <taxon>Aedes</taxon>
        <taxon>Stegomyia</taxon>
    </lineage>
</organism>
<evidence type="ECO:0000313" key="1">
    <source>
        <dbReference type="EMBL" id="EAT40353.1"/>
    </source>
</evidence>
<evidence type="ECO:0000313" key="2">
    <source>
        <dbReference type="Proteomes" id="UP000682892"/>
    </source>
</evidence>
<dbReference type="Proteomes" id="UP000682892">
    <property type="component" value="Chromosome 3"/>
</dbReference>
<dbReference type="HOGENOM" id="CLU_1511821_0_0_1"/>
<name>Q170I6_AEDAE</name>
<dbReference type="PaxDb" id="7159-AAEL007901-PA"/>
<gene>
    <name evidence="1" type="ORF">AaeL_AAEL007901</name>
</gene>
<proteinExistence type="predicted"/>
<protein>
    <submittedName>
        <fullName evidence="1">AAEL007901-PA</fullName>
    </submittedName>
</protein>
<reference evidence="1" key="2">
    <citation type="journal article" date="2007" name="Science">
        <title>Genome sequence of Aedes aegypti, a major arbovirus vector.</title>
        <authorList>
            <person name="Nene V."/>
            <person name="Wortman J.R."/>
            <person name="Lawson D."/>
            <person name="Haas B."/>
            <person name="Kodira C."/>
            <person name="Tu Z.J."/>
            <person name="Loftus B."/>
            <person name="Xi Z."/>
            <person name="Megy K."/>
            <person name="Grabherr M."/>
            <person name="Ren Q."/>
            <person name="Zdobnov E.M."/>
            <person name="Lobo N.F."/>
            <person name="Campbell K.S."/>
            <person name="Brown S.E."/>
            <person name="Bonaldo M.F."/>
            <person name="Zhu J."/>
            <person name="Sinkins S.P."/>
            <person name="Hogenkamp D.G."/>
            <person name="Amedeo P."/>
            <person name="Arensburger P."/>
            <person name="Atkinson P.W."/>
            <person name="Bidwell S."/>
            <person name="Biedler J."/>
            <person name="Birney E."/>
            <person name="Bruggner R.V."/>
            <person name="Costas J."/>
            <person name="Coy M.R."/>
            <person name="Crabtree J."/>
            <person name="Crawford M."/>
            <person name="Debruyn B."/>
            <person name="Decaprio D."/>
            <person name="Eiglmeier K."/>
            <person name="Eisenstadt E."/>
            <person name="El-Dorry H."/>
            <person name="Gelbart W.M."/>
            <person name="Gomes S.L."/>
            <person name="Hammond M."/>
            <person name="Hannick L.I."/>
            <person name="Hogan J.R."/>
            <person name="Holmes M.H."/>
            <person name="Jaffe D."/>
            <person name="Johnston J.S."/>
            <person name="Kennedy R.C."/>
            <person name="Koo H."/>
            <person name="Kravitz S."/>
            <person name="Kriventseva E.V."/>
            <person name="Kulp D."/>
            <person name="Labutti K."/>
            <person name="Lee E."/>
            <person name="Li S."/>
            <person name="Lovin D.D."/>
            <person name="Mao C."/>
            <person name="Mauceli E."/>
            <person name="Menck C.F."/>
            <person name="Miller J.R."/>
            <person name="Montgomery P."/>
            <person name="Mori A."/>
            <person name="Nascimento A.L."/>
            <person name="Naveira H.F."/>
            <person name="Nusbaum C."/>
            <person name="O'leary S."/>
            <person name="Orvis J."/>
            <person name="Pertea M."/>
            <person name="Quesneville H."/>
            <person name="Reidenbach K.R."/>
            <person name="Rogers Y.H."/>
            <person name="Roth C.W."/>
            <person name="Schneider J.R."/>
            <person name="Schatz M."/>
            <person name="Shumway M."/>
            <person name="Stanke M."/>
            <person name="Stinson E.O."/>
            <person name="Tubio J.M."/>
            <person name="Vanzee J.P."/>
            <person name="Verjovski-Almeida S."/>
            <person name="Werner D."/>
            <person name="White O."/>
            <person name="Wyder S."/>
            <person name="Zeng Q."/>
            <person name="Zhao Q."/>
            <person name="Zhao Y."/>
            <person name="Hill C.A."/>
            <person name="Raikhel A.S."/>
            <person name="Soares M.B."/>
            <person name="Knudson D.L."/>
            <person name="Lee N.H."/>
            <person name="Galagan J."/>
            <person name="Salzberg S.L."/>
            <person name="Paulsen I.T."/>
            <person name="Dimopoulos G."/>
            <person name="Collins F.H."/>
            <person name="Birren B."/>
            <person name="Fraser-Liggett C.M."/>
            <person name="Severson D.W."/>
        </authorList>
    </citation>
    <scope>NUCLEOTIDE SEQUENCE [LARGE SCALE GENOMIC DNA]</scope>
    <source>
        <strain evidence="1">Liverpool</strain>
    </source>
</reference>
<accession>Q170I6</accession>
<sequence>MNNMTKSSTKPFSKQEKWQQISETREKFSLQFPLQNEASILMNPALNMQYVKPLHAKCNGEVLKVLNGKSKRNDTISMHIPVKAYNYGLSCFNFGYHNTRIQMKDTEYSRQIDPFLSITAKDFSLIKQIKNDNITFWNWKAHQNTSSRTDRSTTTQTMIPPLKRVISRNYLSETAANF</sequence>
<dbReference type="EMBL" id="CH477473">
    <property type="protein sequence ID" value="EAT40353.1"/>
    <property type="molecule type" value="Genomic_DNA"/>
</dbReference>
<dbReference type="OMA" id="TVTFWNW"/>
<dbReference type="AlphaFoldDB" id="Q170I6"/>
<dbReference type="eggNOG" id="ENOG502T8QI">
    <property type="taxonomic scope" value="Eukaryota"/>
</dbReference>
<reference evidence="1" key="3">
    <citation type="submission" date="2012-09" db="EMBL/GenBank/DDBJ databases">
        <authorList>
            <consortium name="VectorBase"/>
        </authorList>
    </citation>
    <scope>NUCLEOTIDE SEQUENCE</scope>
    <source>
        <strain evidence="1">Liverpool</strain>
    </source>
</reference>